<proteinExistence type="inferred from homology"/>
<dbReference type="PANTHER" id="PTHR11071">
    <property type="entry name" value="PEPTIDYL-PROLYL CIS-TRANS ISOMERASE"/>
    <property type="match status" value="1"/>
</dbReference>
<dbReference type="WBParaSite" id="TREG1_27220.1">
    <property type="protein sequence ID" value="TREG1_27220.1"/>
    <property type="gene ID" value="TREG1_27220"/>
</dbReference>
<keyword evidence="3" id="KW-1185">Reference proteome</keyword>
<dbReference type="GO" id="GO:0005737">
    <property type="term" value="C:cytoplasm"/>
    <property type="evidence" value="ECO:0007669"/>
    <property type="project" value="TreeGrafter"/>
</dbReference>
<dbReference type="SUPFAM" id="SSF50891">
    <property type="entry name" value="Cyclophilin-like"/>
    <property type="match status" value="1"/>
</dbReference>
<keyword evidence="1" id="KW-0413">Isomerase</keyword>
<dbReference type="GO" id="GO:0003755">
    <property type="term" value="F:peptidyl-prolyl cis-trans isomerase activity"/>
    <property type="evidence" value="ECO:0007669"/>
    <property type="project" value="UniProtKB-UniRule"/>
</dbReference>
<feature type="domain" description="PPIase cyclophilin-type" evidence="2">
    <location>
        <begin position="122"/>
        <end position="289"/>
    </location>
</feature>
<comment type="similarity">
    <text evidence="1">Belongs to the cyclophilin-type PPIase family.</text>
</comment>
<dbReference type="EC" id="5.2.1.8" evidence="1"/>
<dbReference type="FunFam" id="2.40.100.10:FF:000048">
    <property type="entry name" value="Peptidyl-prolyl cis-trans isomerase"/>
    <property type="match status" value="1"/>
</dbReference>
<evidence type="ECO:0000313" key="3">
    <source>
        <dbReference type="Proteomes" id="UP000050795"/>
    </source>
</evidence>
<evidence type="ECO:0000259" key="2">
    <source>
        <dbReference type="PROSITE" id="PS50072"/>
    </source>
</evidence>
<evidence type="ECO:0000256" key="1">
    <source>
        <dbReference type="RuleBase" id="RU363019"/>
    </source>
</evidence>
<keyword evidence="1" id="KW-0697">Rotamase</keyword>
<sequence>MIIDVYGLVQKESFQKARTFSLDLYDAHPDAFEKPKIHEMFEFEWAEFMKEKKKELAGSYWNYAQDVLVFIDGVAHGSDIELYNWAEKEFGYLDYRPMALYSTLASDAYQKILFDLNRIFVSMLISIDGERCGTLLFELYSDLLPKTCENFRALCTGEYGMARKNEVEKYKMHYKGTKFFRLVKNGWIQGGDTLYNRGNDGHSIYGPVFEDENYIIKHDRRGILSMANSGRHTNSSQFFITLSPAKWMDNLYVGFGRVIEGSSTLDKMEETPTQYERPVKDIRIEDISIVDPRDLKTKIL</sequence>
<dbReference type="Proteomes" id="UP000050795">
    <property type="component" value="Unassembled WGS sequence"/>
</dbReference>
<organism evidence="3 4">
    <name type="scientific">Trichobilharzia regenti</name>
    <name type="common">Nasal bird schistosome</name>
    <dbReference type="NCBI Taxonomy" id="157069"/>
    <lineage>
        <taxon>Eukaryota</taxon>
        <taxon>Metazoa</taxon>
        <taxon>Spiralia</taxon>
        <taxon>Lophotrochozoa</taxon>
        <taxon>Platyhelminthes</taxon>
        <taxon>Trematoda</taxon>
        <taxon>Digenea</taxon>
        <taxon>Strigeidida</taxon>
        <taxon>Schistosomatoidea</taxon>
        <taxon>Schistosomatidae</taxon>
        <taxon>Trichobilharzia</taxon>
    </lineage>
</organism>
<reference evidence="4" key="2">
    <citation type="submission" date="2023-11" db="UniProtKB">
        <authorList>
            <consortium name="WormBaseParasite"/>
        </authorList>
    </citation>
    <scope>IDENTIFICATION</scope>
</reference>
<dbReference type="Pfam" id="PF00160">
    <property type="entry name" value="Pro_isomerase"/>
    <property type="match status" value="1"/>
</dbReference>
<dbReference type="InterPro" id="IPR002130">
    <property type="entry name" value="Cyclophilin-type_PPIase_dom"/>
</dbReference>
<dbReference type="AlphaFoldDB" id="A0AA85JP17"/>
<protein>
    <recommendedName>
        <fullName evidence="1">Peptidyl-prolyl cis-trans isomerase</fullName>
        <shortName evidence="1">PPIase</shortName>
        <ecNumber evidence="1">5.2.1.8</ecNumber>
    </recommendedName>
</protein>
<dbReference type="PANTHER" id="PTHR11071:SF561">
    <property type="entry name" value="PEPTIDYL-PROLYL CIS-TRANS ISOMERASE D-RELATED"/>
    <property type="match status" value="1"/>
</dbReference>
<dbReference type="Gene3D" id="2.40.100.10">
    <property type="entry name" value="Cyclophilin-like"/>
    <property type="match status" value="1"/>
</dbReference>
<dbReference type="InterPro" id="IPR029000">
    <property type="entry name" value="Cyclophilin-like_dom_sf"/>
</dbReference>
<accession>A0AA85JP17</accession>
<name>A0AA85JP17_TRIRE</name>
<comment type="function">
    <text evidence="1">PPIases accelerate the folding of proteins. It catalyzes the cis-trans isomerization of proline imidic peptide bonds in oligopeptides.</text>
</comment>
<comment type="catalytic activity">
    <reaction evidence="1">
        <text>[protein]-peptidylproline (omega=180) = [protein]-peptidylproline (omega=0)</text>
        <dbReference type="Rhea" id="RHEA:16237"/>
        <dbReference type="Rhea" id="RHEA-COMP:10747"/>
        <dbReference type="Rhea" id="RHEA-COMP:10748"/>
        <dbReference type="ChEBI" id="CHEBI:83833"/>
        <dbReference type="ChEBI" id="CHEBI:83834"/>
        <dbReference type="EC" id="5.2.1.8"/>
    </reaction>
</comment>
<dbReference type="PROSITE" id="PS50072">
    <property type="entry name" value="CSA_PPIASE_2"/>
    <property type="match status" value="1"/>
</dbReference>
<reference evidence="3" key="1">
    <citation type="submission" date="2022-06" db="EMBL/GenBank/DDBJ databases">
        <authorList>
            <person name="Berger JAMES D."/>
            <person name="Berger JAMES D."/>
        </authorList>
    </citation>
    <scope>NUCLEOTIDE SEQUENCE [LARGE SCALE GENOMIC DNA]</scope>
</reference>
<dbReference type="PRINTS" id="PR00153">
    <property type="entry name" value="CSAPPISMRASE"/>
</dbReference>
<evidence type="ECO:0000313" key="4">
    <source>
        <dbReference type="WBParaSite" id="TREG1_27220.1"/>
    </source>
</evidence>